<reference evidence="1 2" key="1">
    <citation type="submission" date="2024-06" db="EMBL/GenBank/DDBJ databases">
        <title>Genomic Encyclopedia of Type Strains, Phase IV (KMG-IV): sequencing the most valuable type-strain genomes for metagenomic binning, comparative biology and taxonomic classification.</title>
        <authorList>
            <person name="Goeker M."/>
        </authorList>
    </citation>
    <scope>NUCLEOTIDE SEQUENCE [LARGE SCALE GENOMIC DNA]</scope>
    <source>
        <strain evidence="1 2">DSM 29846</strain>
    </source>
</reference>
<gene>
    <name evidence="1" type="ORF">ABID26_001765</name>
</gene>
<dbReference type="Proteomes" id="UP001549036">
    <property type="component" value="Unassembled WGS sequence"/>
</dbReference>
<dbReference type="Pfam" id="PF04134">
    <property type="entry name" value="DCC1-like"/>
    <property type="match status" value="1"/>
</dbReference>
<keyword evidence="2" id="KW-1185">Reference proteome</keyword>
<organism evidence="1 2">
    <name type="scientific">Mesorhizobium shonense</name>
    <dbReference type="NCBI Taxonomy" id="1209948"/>
    <lineage>
        <taxon>Bacteria</taxon>
        <taxon>Pseudomonadati</taxon>
        <taxon>Pseudomonadota</taxon>
        <taxon>Alphaproteobacteria</taxon>
        <taxon>Hyphomicrobiales</taxon>
        <taxon>Phyllobacteriaceae</taxon>
        <taxon>Mesorhizobium</taxon>
    </lineage>
</organism>
<sequence length="126" mass="14305">MSKPRLTVWYNTRCPVCDAGIRRQRRRLIEAVKAGGVEFRDINFEPAALAGHGASLEDIRRRLHATDAEGRLLVGADVAVAVWRITPGESWLATLFGNPVALPLTRFAYDRFADLLYAWNRRKGRW</sequence>
<dbReference type="InterPro" id="IPR007263">
    <property type="entry name" value="DCC1-like"/>
</dbReference>
<comment type="caution">
    <text evidence="1">The sequence shown here is derived from an EMBL/GenBank/DDBJ whole genome shotgun (WGS) entry which is preliminary data.</text>
</comment>
<evidence type="ECO:0000313" key="1">
    <source>
        <dbReference type="EMBL" id="MET3592381.1"/>
    </source>
</evidence>
<dbReference type="RefSeq" id="WP_126098890.1">
    <property type="nucleotide sequence ID" value="NZ_JBEPLM010000002.1"/>
</dbReference>
<accession>A0ABV2HP76</accession>
<evidence type="ECO:0000313" key="2">
    <source>
        <dbReference type="Proteomes" id="UP001549036"/>
    </source>
</evidence>
<proteinExistence type="predicted"/>
<name>A0ABV2HP76_9HYPH</name>
<dbReference type="EMBL" id="JBEPLM010000002">
    <property type="protein sequence ID" value="MET3592381.1"/>
    <property type="molecule type" value="Genomic_DNA"/>
</dbReference>
<protein>
    <submittedName>
        <fullName evidence="1">DCC family thiol-disulfide oxidoreductase YuxK</fullName>
    </submittedName>
</protein>